<dbReference type="InterPro" id="IPR011010">
    <property type="entry name" value="DNA_brk_join_enz"/>
</dbReference>
<dbReference type="InterPro" id="IPR013762">
    <property type="entry name" value="Integrase-like_cat_sf"/>
</dbReference>
<dbReference type="NCBIfam" id="TIGR02249">
    <property type="entry name" value="integrase_gron"/>
    <property type="match status" value="1"/>
</dbReference>
<dbReference type="InterPro" id="IPR050090">
    <property type="entry name" value="Tyrosine_recombinase_XerCD"/>
</dbReference>
<dbReference type="GO" id="GO:0006310">
    <property type="term" value="P:DNA recombination"/>
    <property type="evidence" value="ECO:0007669"/>
    <property type="project" value="UniProtKB-KW"/>
</dbReference>
<evidence type="ECO:0000256" key="3">
    <source>
        <dbReference type="ARBA" id="ARBA00023125"/>
    </source>
</evidence>
<dbReference type="SUPFAM" id="SSF56349">
    <property type="entry name" value="DNA breaking-rejoining enzymes"/>
    <property type="match status" value="1"/>
</dbReference>
<keyword evidence="2" id="KW-0229">DNA integration</keyword>
<dbReference type="PROSITE" id="PS51898">
    <property type="entry name" value="TYR_RECOMBINASE"/>
    <property type="match status" value="1"/>
</dbReference>
<dbReference type="InterPro" id="IPR010998">
    <property type="entry name" value="Integrase_recombinase_N"/>
</dbReference>
<reference evidence="6" key="1">
    <citation type="submission" date="2021-01" db="EMBL/GenBank/DDBJ databases">
        <title>Modified the classification status of verrucomicrobia.</title>
        <authorList>
            <person name="Feng X."/>
        </authorList>
    </citation>
    <scope>NUCLEOTIDE SEQUENCE</scope>
    <source>
        <strain evidence="6">KCTC 22041</strain>
    </source>
</reference>
<keyword evidence="7" id="KW-1185">Reference proteome</keyword>
<evidence type="ECO:0000259" key="5">
    <source>
        <dbReference type="PROSITE" id="PS51898"/>
    </source>
</evidence>
<dbReference type="RefSeq" id="WP_200270404.1">
    <property type="nucleotide sequence ID" value="NZ_JAENIJ010000015.1"/>
</dbReference>
<dbReference type="PANTHER" id="PTHR30349:SF64">
    <property type="entry name" value="PROPHAGE INTEGRASE INTD-RELATED"/>
    <property type="match status" value="1"/>
</dbReference>
<dbReference type="EMBL" id="JAENIJ010000015">
    <property type="protein sequence ID" value="MBK1882860.1"/>
    <property type="molecule type" value="Genomic_DNA"/>
</dbReference>
<dbReference type="Gene3D" id="1.10.150.130">
    <property type="match status" value="1"/>
</dbReference>
<comment type="similarity">
    <text evidence="1">Belongs to the 'phage' integrase family.</text>
</comment>
<dbReference type="InterPro" id="IPR004107">
    <property type="entry name" value="Integrase_SAM-like_N"/>
</dbReference>
<evidence type="ECO:0000256" key="1">
    <source>
        <dbReference type="ARBA" id="ARBA00008857"/>
    </source>
</evidence>
<dbReference type="InterPro" id="IPR011946">
    <property type="entry name" value="Integrase_integron-type"/>
</dbReference>
<dbReference type="Pfam" id="PF00589">
    <property type="entry name" value="Phage_integrase"/>
    <property type="match status" value="1"/>
</dbReference>
<dbReference type="Gene3D" id="1.10.443.10">
    <property type="entry name" value="Intergrase catalytic core"/>
    <property type="match status" value="1"/>
</dbReference>
<name>A0A934VW32_9BACT</name>
<evidence type="ECO:0000256" key="4">
    <source>
        <dbReference type="ARBA" id="ARBA00023172"/>
    </source>
</evidence>
<evidence type="ECO:0000313" key="7">
    <source>
        <dbReference type="Proteomes" id="UP000603141"/>
    </source>
</evidence>
<feature type="domain" description="Tyr recombinase" evidence="5">
    <location>
        <begin position="159"/>
        <end position="372"/>
    </location>
</feature>
<organism evidence="6 7">
    <name type="scientific">Luteolibacter pohnpeiensis</name>
    <dbReference type="NCBI Taxonomy" id="454153"/>
    <lineage>
        <taxon>Bacteria</taxon>
        <taxon>Pseudomonadati</taxon>
        <taxon>Verrucomicrobiota</taxon>
        <taxon>Verrucomicrobiia</taxon>
        <taxon>Verrucomicrobiales</taxon>
        <taxon>Verrucomicrobiaceae</taxon>
        <taxon>Luteolibacter</taxon>
    </lineage>
</organism>
<protein>
    <submittedName>
        <fullName evidence="6">Integron integrase</fullName>
    </submittedName>
</protein>
<sequence length="381" mass="43707">MKMDLPAGRDAAVQWWRIFAIKSGKQHRRPAWQLRQWEEAFRWFLAWLERGKEHGKPTASIPERMKVAVYRVGARRGLSPRTRQTYAGWMARFGEFAKSEQRVMEPEVAREWLTFLVREKKVAFATQKQALNAMVFFYRDVCGRGEVDLQVKLRKTTRREPVVLSRNELIRLIAKVEPRYKPLALLQYGAGLRLMELVRLRYKDVDVERGVVTVRAGKGDKDRCTILPNSLKSCMAEEMQRAKAIWEKDREDEVPGVWLPDALSRKMPRAGEKLIWMWLFPADHLSLDPQSGVKRRHHVCAKAYSAALRTAAEAAGIGKRVTSHALRHSFATDLLKSGTDIRTLQDLLGHANVKTTEIYTHAAEIGNDRGVRSPLDAIGTW</sequence>
<dbReference type="InterPro" id="IPR002104">
    <property type="entry name" value="Integrase_catalytic"/>
</dbReference>
<evidence type="ECO:0000256" key="2">
    <source>
        <dbReference type="ARBA" id="ARBA00022908"/>
    </source>
</evidence>
<dbReference type="Proteomes" id="UP000603141">
    <property type="component" value="Unassembled WGS sequence"/>
</dbReference>
<gene>
    <name evidence="6" type="ORF">JIN85_10565</name>
</gene>
<dbReference type="Pfam" id="PF13495">
    <property type="entry name" value="Phage_int_SAM_4"/>
    <property type="match status" value="1"/>
</dbReference>
<dbReference type="PANTHER" id="PTHR30349">
    <property type="entry name" value="PHAGE INTEGRASE-RELATED"/>
    <property type="match status" value="1"/>
</dbReference>
<dbReference type="GO" id="GO:0003677">
    <property type="term" value="F:DNA binding"/>
    <property type="evidence" value="ECO:0007669"/>
    <property type="project" value="UniProtKB-KW"/>
</dbReference>
<keyword evidence="4" id="KW-0233">DNA recombination</keyword>
<dbReference type="GO" id="GO:0015074">
    <property type="term" value="P:DNA integration"/>
    <property type="evidence" value="ECO:0007669"/>
    <property type="project" value="UniProtKB-KW"/>
</dbReference>
<dbReference type="AlphaFoldDB" id="A0A934VW32"/>
<keyword evidence="3" id="KW-0238">DNA-binding</keyword>
<accession>A0A934VW32</accession>
<evidence type="ECO:0000313" key="6">
    <source>
        <dbReference type="EMBL" id="MBK1882860.1"/>
    </source>
</evidence>
<proteinExistence type="inferred from homology"/>
<comment type="caution">
    <text evidence="6">The sequence shown here is derived from an EMBL/GenBank/DDBJ whole genome shotgun (WGS) entry which is preliminary data.</text>
</comment>